<reference evidence="2" key="1">
    <citation type="submission" date="2016-10" db="EMBL/GenBank/DDBJ databases">
        <authorList>
            <person name="Varghese N."/>
            <person name="Submissions S."/>
        </authorList>
    </citation>
    <scope>NUCLEOTIDE SEQUENCE [LARGE SCALE GENOMIC DNA]</scope>
    <source>
        <strain evidence="2">Nm44</strain>
    </source>
</reference>
<evidence type="ECO:0000313" key="1">
    <source>
        <dbReference type="EMBL" id="SFN16418.1"/>
    </source>
</evidence>
<evidence type="ECO:0000313" key="2">
    <source>
        <dbReference type="Proteomes" id="UP000183287"/>
    </source>
</evidence>
<accession>A0A1I4WRJ4</accession>
<name>A0A1I4WRJ4_9PROT</name>
<organism evidence="1 2">
    <name type="scientific">Nitrosomonas communis</name>
    <dbReference type="NCBI Taxonomy" id="44574"/>
    <lineage>
        <taxon>Bacteria</taxon>
        <taxon>Pseudomonadati</taxon>
        <taxon>Pseudomonadota</taxon>
        <taxon>Betaproteobacteria</taxon>
        <taxon>Nitrosomonadales</taxon>
        <taxon>Nitrosomonadaceae</taxon>
        <taxon>Nitrosomonas</taxon>
    </lineage>
</organism>
<keyword evidence="2" id="KW-1185">Reference proteome</keyword>
<protein>
    <submittedName>
        <fullName evidence="1">Uncharacterized protein</fullName>
    </submittedName>
</protein>
<dbReference type="Proteomes" id="UP000183287">
    <property type="component" value="Unassembled WGS sequence"/>
</dbReference>
<dbReference type="EMBL" id="FOUB01000118">
    <property type="protein sequence ID" value="SFN16418.1"/>
    <property type="molecule type" value="Genomic_DNA"/>
</dbReference>
<sequence length="64" mass="7017">MMNEHALTAKFHTSLDIMLSYPCIPDAIKHQGFPSVVAHSSRPWVSAAYTATVNYVPLPPMCDG</sequence>
<gene>
    <name evidence="1" type="ORF">SAMN05421863_11183</name>
</gene>
<proteinExistence type="predicted"/>
<dbReference type="AlphaFoldDB" id="A0A1I4WRJ4"/>